<keyword evidence="2" id="KW-1185">Reference proteome</keyword>
<reference evidence="1 2" key="1">
    <citation type="submission" date="2024-02" db="EMBL/GenBank/DDBJ databases">
        <title>Full genome sequence of Nocardioides kribbensis.</title>
        <authorList>
            <person name="Poletto B.L."/>
            <person name="Silva G."/>
            <person name="Galante D."/>
            <person name="Campos K.R."/>
            <person name="Santos M.B.N."/>
            <person name="Sacchi C.T."/>
        </authorList>
    </citation>
    <scope>NUCLEOTIDE SEQUENCE [LARGE SCALE GENOMIC DNA]</scope>
    <source>
        <strain evidence="1 2">O4R</strain>
    </source>
</reference>
<evidence type="ECO:0000313" key="2">
    <source>
        <dbReference type="Proteomes" id="UP001482520"/>
    </source>
</evidence>
<dbReference type="Proteomes" id="UP001482520">
    <property type="component" value="Unassembled WGS sequence"/>
</dbReference>
<dbReference type="RefSeq" id="WP_193666510.1">
    <property type="nucleotide sequence ID" value="NZ_BAAAMM010000009.1"/>
</dbReference>
<sequence length="127" mass="13615">MSDTTPLPGLVGALQELIIDYGVIEGILEELSTGEGDLSSTDLDWAAGSSFGSLPRGTELSGHADKAKDYLRDSLVELRQAMNIYIEAVQTFRDGTNTTDTHSAEALAQIQSSTDAVEAINQNLENR</sequence>
<name>A0ABV1P486_9ACTN</name>
<gene>
    <name evidence="1" type="ORF">V6R90_20015</name>
</gene>
<evidence type="ECO:0008006" key="3">
    <source>
        <dbReference type="Google" id="ProtNLM"/>
    </source>
</evidence>
<dbReference type="EMBL" id="JBEGDP010000049">
    <property type="protein sequence ID" value="MEQ7849570.1"/>
    <property type="molecule type" value="Genomic_DNA"/>
</dbReference>
<proteinExistence type="predicted"/>
<evidence type="ECO:0000313" key="1">
    <source>
        <dbReference type="EMBL" id="MEQ7849570.1"/>
    </source>
</evidence>
<organism evidence="1 2">
    <name type="scientific">Nocardioides kribbensis</name>
    <dbReference type="NCBI Taxonomy" id="305517"/>
    <lineage>
        <taxon>Bacteria</taxon>
        <taxon>Bacillati</taxon>
        <taxon>Actinomycetota</taxon>
        <taxon>Actinomycetes</taxon>
        <taxon>Propionibacteriales</taxon>
        <taxon>Nocardioidaceae</taxon>
        <taxon>Nocardioides</taxon>
    </lineage>
</organism>
<comment type="caution">
    <text evidence="1">The sequence shown here is derived from an EMBL/GenBank/DDBJ whole genome shotgun (WGS) entry which is preliminary data.</text>
</comment>
<accession>A0ABV1P486</accession>
<protein>
    <recommendedName>
        <fullName evidence="3">PE domain-containing protein</fullName>
    </recommendedName>
</protein>